<reference evidence="1 2" key="1">
    <citation type="submission" date="2016-11" db="EMBL/GenBank/DDBJ databases">
        <authorList>
            <person name="Varghese N."/>
            <person name="Submissions S."/>
        </authorList>
    </citation>
    <scope>NUCLEOTIDE SEQUENCE [LARGE SCALE GENOMIC DNA]</scope>
    <source>
        <strain evidence="1 2">DSM 15287</strain>
    </source>
</reference>
<gene>
    <name evidence="1" type="ORF">SAMN02745170_03732</name>
</gene>
<evidence type="ECO:0000313" key="2">
    <source>
        <dbReference type="Proteomes" id="UP000322917"/>
    </source>
</evidence>
<dbReference type="EMBL" id="FQZD01000052">
    <property type="protein sequence ID" value="SHJ93371.1"/>
    <property type="molecule type" value="Genomic_DNA"/>
</dbReference>
<accession>A0A1M6NCE5</accession>
<protein>
    <submittedName>
        <fullName evidence="1">Uncharacterized protein</fullName>
    </submittedName>
</protein>
<sequence>MACETIHVAEVKTTVAICGKTVQAVSLDRMISPLSKNKILILIESKNPGLCDQMETAFALLNGIGYELADIFDEFLANRYLTVEAAISPENERAATELVNYLNTAQLSQAVKAYLFVNEALIRPVISSVSI</sequence>
<dbReference type="Proteomes" id="UP000322917">
    <property type="component" value="Unassembled WGS sequence"/>
</dbReference>
<dbReference type="AlphaFoldDB" id="A0A1M6NCE5"/>
<keyword evidence="2" id="KW-1185">Reference proteome</keyword>
<organism evidence="1 2">
    <name type="scientific">Propionispora hippei DSM 15287</name>
    <dbReference type="NCBI Taxonomy" id="1123003"/>
    <lineage>
        <taxon>Bacteria</taxon>
        <taxon>Bacillati</taxon>
        <taxon>Bacillota</taxon>
        <taxon>Negativicutes</taxon>
        <taxon>Selenomonadales</taxon>
        <taxon>Sporomusaceae</taxon>
        <taxon>Propionispora</taxon>
    </lineage>
</organism>
<evidence type="ECO:0000313" key="1">
    <source>
        <dbReference type="EMBL" id="SHJ93371.1"/>
    </source>
</evidence>
<name>A0A1M6NCE5_9FIRM</name>
<proteinExistence type="predicted"/>